<dbReference type="EC" id="1.8.98.1" evidence="5"/>
<keyword evidence="1" id="KW-0479">Metal-binding</keyword>
<proteinExistence type="predicted"/>
<evidence type="ECO:0000313" key="6">
    <source>
        <dbReference type="Proteomes" id="UP000195514"/>
    </source>
</evidence>
<evidence type="ECO:0000256" key="1">
    <source>
        <dbReference type="ARBA" id="ARBA00022723"/>
    </source>
</evidence>
<gene>
    <name evidence="5" type="ORF">CFX1CAM_1236</name>
</gene>
<evidence type="ECO:0000256" key="4">
    <source>
        <dbReference type="ARBA" id="ARBA00023014"/>
    </source>
</evidence>
<dbReference type="SUPFAM" id="SSF51971">
    <property type="entry name" value="Nucleotide-binding domain"/>
    <property type="match status" value="1"/>
</dbReference>
<name>A0A1Y6K3Q3_9CHLR</name>
<keyword evidence="2 5" id="KW-0560">Oxidoreductase</keyword>
<keyword evidence="6" id="KW-1185">Reference proteome</keyword>
<dbReference type="Pfam" id="PF12831">
    <property type="entry name" value="FAD_oxidored"/>
    <property type="match status" value="1"/>
</dbReference>
<dbReference type="PANTHER" id="PTHR43498">
    <property type="entry name" value="FERREDOXIN:COB-COM HETERODISULFIDE REDUCTASE SUBUNIT A"/>
    <property type="match status" value="1"/>
</dbReference>
<dbReference type="InterPro" id="IPR039650">
    <property type="entry name" value="HdrA-like"/>
</dbReference>
<reference evidence="6" key="1">
    <citation type="submission" date="2017-05" db="EMBL/GenBank/DDBJ databases">
        <authorList>
            <person name="Kirkegaard R."/>
            <person name="Mcilroy J S."/>
        </authorList>
    </citation>
    <scope>NUCLEOTIDE SEQUENCE [LARGE SCALE GENOMIC DNA]</scope>
</reference>
<dbReference type="GO" id="GO:0051912">
    <property type="term" value="F:CoB--CoM heterodisulfide reductase activity"/>
    <property type="evidence" value="ECO:0007669"/>
    <property type="project" value="UniProtKB-EC"/>
</dbReference>
<keyword evidence="4" id="KW-0411">Iron-sulfur</keyword>
<dbReference type="EMBL" id="LT859958">
    <property type="protein sequence ID" value="SMX54301.1"/>
    <property type="molecule type" value="Genomic_DNA"/>
</dbReference>
<evidence type="ECO:0000256" key="3">
    <source>
        <dbReference type="ARBA" id="ARBA00023004"/>
    </source>
</evidence>
<protein>
    <submittedName>
        <fullName evidence="5">CoB--CoM heterodisulfide reductase iron-sulfur subunit A 2</fullName>
        <ecNumber evidence="5">1.8.98.1</ecNumber>
    </submittedName>
</protein>
<dbReference type="GO" id="GO:0046872">
    <property type="term" value="F:metal ion binding"/>
    <property type="evidence" value="ECO:0007669"/>
    <property type="project" value="UniProtKB-KW"/>
</dbReference>
<dbReference type="Proteomes" id="UP000195514">
    <property type="component" value="Chromosome I"/>
</dbReference>
<sequence>MSDLPDEQNNKEEELRIGVYICHCGSNIAGVIPPEEVVKFAEGLPDVVHATDTLYACADSGQRLIKEDIEKYKLNRVVVSACSVRMHEPTFRAAVSEAGLNPFLMEMANIREQCTWAHGHDREGALQKSMDLTAAAVAKSRFLTPLDMIDVPVTHKAMVIGGGVAGISAALDLAEQGIETILVEKEPTIGGVMAQLNKTFPTMDCSI</sequence>
<dbReference type="KEGG" id="abat:CFX1CAM_1236"/>
<organism evidence="5 6">
    <name type="scientific">Candidatus Brevifilum fermentans</name>
    <dbReference type="NCBI Taxonomy" id="1986204"/>
    <lineage>
        <taxon>Bacteria</taxon>
        <taxon>Bacillati</taxon>
        <taxon>Chloroflexota</taxon>
        <taxon>Anaerolineae</taxon>
        <taxon>Anaerolineales</taxon>
        <taxon>Anaerolineaceae</taxon>
        <taxon>Candidatus Brevifilum</taxon>
    </lineage>
</organism>
<dbReference type="AlphaFoldDB" id="A0A1Y6K3Q3"/>
<evidence type="ECO:0000313" key="5">
    <source>
        <dbReference type="EMBL" id="SMX54301.1"/>
    </source>
</evidence>
<dbReference type="PANTHER" id="PTHR43498:SF1">
    <property type="entry name" value="COB--COM HETERODISULFIDE REDUCTASE IRON-SULFUR SUBUNIT A"/>
    <property type="match status" value="1"/>
</dbReference>
<dbReference type="GO" id="GO:0051536">
    <property type="term" value="F:iron-sulfur cluster binding"/>
    <property type="evidence" value="ECO:0007669"/>
    <property type="project" value="UniProtKB-KW"/>
</dbReference>
<dbReference type="Gene3D" id="3.40.50.720">
    <property type="entry name" value="NAD(P)-binding Rossmann-like Domain"/>
    <property type="match status" value="1"/>
</dbReference>
<evidence type="ECO:0000256" key="2">
    <source>
        <dbReference type="ARBA" id="ARBA00023002"/>
    </source>
</evidence>
<keyword evidence="3" id="KW-0408">Iron</keyword>
<accession>A0A1Y6K3Q3</accession>